<dbReference type="InterPro" id="IPR007539">
    <property type="entry name" value="DUF551"/>
</dbReference>
<proteinExistence type="predicted"/>
<feature type="domain" description="DUF551" evidence="1">
    <location>
        <begin position="1"/>
        <end position="49"/>
    </location>
</feature>
<organism evidence="2">
    <name type="scientific">Siphoviridae sp. ctvxh7</name>
    <dbReference type="NCBI Taxonomy" id="2827283"/>
    <lineage>
        <taxon>Viruses</taxon>
        <taxon>Duplodnaviria</taxon>
        <taxon>Heunggongvirae</taxon>
        <taxon>Uroviricota</taxon>
        <taxon>Caudoviricetes</taxon>
    </lineage>
</organism>
<dbReference type="EMBL" id="BK015847">
    <property type="protein sequence ID" value="DAE27953.1"/>
    <property type="molecule type" value="Genomic_DNA"/>
</dbReference>
<reference evidence="2" key="1">
    <citation type="journal article" date="2021" name="Proc. Natl. Acad. Sci. U.S.A.">
        <title>A Catalog of Tens of Thousands of Viruses from Human Metagenomes Reveals Hidden Associations with Chronic Diseases.</title>
        <authorList>
            <person name="Tisza M.J."/>
            <person name="Buck C.B."/>
        </authorList>
    </citation>
    <scope>NUCLEOTIDE SEQUENCE</scope>
    <source>
        <strain evidence="2">Ctvxh7</strain>
    </source>
</reference>
<evidence type="ECO:0000259" key="1">
    <source>
        <dbReference type="Pfam" id="PF04448"/>
    </source>
</evidence>
<accession>A0A8S5RA57</accession>
<name>A0A8S5RA57_9CAUD</name>
<sequence length="53" mass="6106">MPKNNEIVIICTDKNFIYAGELIGDTWFLDNDSWTATVTHWMPLPQPPTQENV</sequence>
<dbReference type="Pfam" id="PF04448">
    <property type="entry name" value="DUF551"/>
    <property type="match status" value="1"/>
</dbReference>
<protein>
    <recommendedName>
        <fullName evidence="1">DUF551 domain-containing protein</fullName>
    </recommendedName>
</protein>
<evidence type="ECO:0000313" key="2">
    <source>
        <dbReference type="EMBL" id="DAE27953.1"/>
    </source>
</evidence>